<keyword evidence="2" id="KW-0677">Repeat</keyword>
<sequence length="694" mass="71072">MSHPGIEVLPVKKNQQIFSNAAPTVYPKQSIAIGLATSVAKRPATAALFDSDDESAPSGKRLTQEADAVDNNGTVVDTEAGNELALAEDNGIGLDSNENMSLTVEHSIPDRLVGLMIGKGGESINRLQDESGARIQISTDNSGPQRQVTITGTQEQVERARQLMDTIVANAERSGGEGGSGGTSSRDGGLGGGGGGQDSIVIQVPAPKVGLLIGKAGETIKSLQDKAGVRMLLVQDSTTSALPEKPLKIIGSPDRLNHARELVMELLNSKDAREFPPGQRGGMGGGGPGIMGGFDSRGVRGGGGMGGGGMGGGGMGGGGMGGGGMGGGSFGSFGDAYHEMKVPRRCVGVVIGKGGDMLRKINQETGAKVSGSNSAVQQAMERVQHLISAVLSGEIPVTDRPRGPESRTVTYAVPAEKAGLVIGKGGETVKEINRISGAYVAIQRENPPNGSTKVFDIQGSPSQIAEAIRLICEKAGLPQQPQQQQSAGFYGNGGGVAGAAGAGDSALAQEALPAPQYNSQTGQMDYSMAWAEYYRRQGMHEYADAILRQAGQQQQPQQQDQQWQQWQQWQAWQNGGQNQQQAAAGAGAAGAQQQQPGSQPGGQAQQQAATAWAGGGWQPTGAAGAAAAGGGAGGGWDPAGDVAQQAAAAWGGPDAGGQQQNWWYGNNSGRCRGAGAVAVSAPPSHYLVWRVACS</sequence>
<reference evidence="8" key="1">
    <citation type="submission" date="2016-11" db="UniProtKB">
        <authorList>
            <consortium name="WormBaseParasite"/>
        </authorList>
    </citation>
    <scope>IDENTIFICATION</scope>
</reference>
<dbReference type="Pfam" id="PF09005">
    <property type="entry name" value="FUBP_C"/>
    <property type="match status" value="1"/>
</dbReference>
<feature type="compositionally biased region" description="Gly residues" evidence="5">
    <location>
        <begin position="176"/>
        <end position="197"/>
    </location>
</feature>
<dbReference type="Pfam" id="PF00013">
    <property type="entry name" value="KH_1"/>
    <property type="match status" value="4"/>
</dbReference>
<dbReference type="GO" id="GO:0006355">
    <property type="term" value="P:regulation of DNA-templated transcription"/>
    <property type="evidence" value="ECO:0007669"/>
    <property type="project" value="InterPro"/>
</dbReference>
<dbReference type="InterPro" id="IPR004088">
    <property type="entry name" value="KH_dom_type_1"/>
</dbReference>
<dbReference type="PROSITE" id="PS50084">
    <property type="entry name" value="KH_TYPE_1"/>
    <property type="match status" value="4"/>
</dbReference>
<evidence type="ECO:0000256" key="4">
    <source>
        <dbReference type="PROSITE-ProRule" id="PRU00117"/>
    </source>
</evidence>
<dbReference type="WBParaSite" id="maker-uti_cns_0010800-snap-gene-0.3-mRNA-1">
    <property type="protein sequence ID" value="maker-uti_cns_0010800-snap-gene-0.3-mRNA-1"/>
    <property type="gene ID" value="maker-uti_cns_0010800-snap-gene-0.3"/>
</dbReference>
<dbReference type="Proteomes" id="UP000095280">
    <property type="component" value="Unplaced"/>
</dbReference>
<feature type="region of interest" description="Disordered" evidence="5">
    <location>
        <begin position="171"/>
        <end position="198"/>
    </location>
</feature>
<evidence type="ECO:0000313" key="8">
    <source>
        <dbReference type="WBParaSite" id="maker-uti_cns_0010800-snap-gene-0.3-mRNA-1"/>
    </source>
</evidence>
<evidence type="ECO:0000313" key="7">
    <source>
        <dbReference type="Proteomes" id="UP000095280"/>
    </source>
</evidence>
<dbReference type="CDD" id="cd22396">
    <property type="entry name" value="KH-I_FUBP_rpt1"/>
    <property type="match status" value="1"/>
</dbReference>
<evidence type="ECO:0000256" key="3">
    <source>
        <dbReference type="ARBA" id="ARBA00023242"/>
    </source>
</evidence>
<accession>A0A1I8I9T4</accession>
<feature type="compositionally biased region" description="Low complexity" evidence="5">
    <location>
        <begin position="550"/>
        <end position="612"/>
    </location>
</feature>
<dbReference type="Gene3D" id="3.30.1370.10">
    <property type="entry name" value="K Homology domain, type 1"/>
    <property type="match status" value="4"/>
</dbReference>
<dbReference type="InterPro" id="IPR036612">
    <property type="entry name" value="KH_dom_type_1_sf"/>
</dbReference>
<comment type="subcellular location">
    <subcellularLocation>
        <location evidence="1">Nucleus</location>
    </subcellularLocation>
</comment>
<evidence type="ECO:0000256" key="5">
    <source>
        <dbReference type="SAM" id="MobiDB-lite"/>
    </source>
</evidence>
<dbReference type="SUPFAM" id="SSF54791">
    <property type="entry name" value="Eukaryotic type KH-domain (KH-domain type I)"/>
    <property type="match status" value="4"/>
</dbReference>
<keyword evidence="3" id="KW-0539">Nucleus</keyword>
<evidence type="ECO:0000259" key="6">
    <source>
        <dbReference type="SMART" id="SM00322"/>
    </source>
</evidence>
<feature type="domain" description="K Homology" evidence="6">
    <location>
        <begin position="196"/>
        <end position="268"/>
    </location>
</feature>
<dbReference type="PANTHER" id="PTHR10288">
    <property type="entry name" value="KH DOMAIN CONTAINING RNA BINDING PROTEIN"/>
    <property type="match status" value="1"/>
</dbReference>
<dbReference type="InterPro" id="IPR015096">
    <property type="entry name" value="FUBP_C"/>
</dbReference>
<evidence type="ECO:0000256" key="2">
    <source>
        <dbReference type="ARBA" id="ARBA00022737"/>
    </source>
</evidence>
<feature type="region of interest" description="Disordered" evidence="5">
    <location>
        <begin position="550"/>
        <end position="640"/>
    </location>
</feature>
<keyword evidence="7" id="KW-1185">Reference proteome</keyword>
<name>A0A1I8I9T4_9PLAT</name>
<dbReference type="AlphaFoldDB" id="A0A1I8I9T4"/>
<feature type="domain" description="K Homology" evidence="6">
    <location>
        <begin position="405"/>
        <end position="476"/>
    </location>
</feature>
<protein>
    <submittedName>
        <fullName evidence="8">KH domain-containing protein</fullName>
    </submittedName>
</protein>
<feature type="domain" description="K Homology" evidence="6">
    <location>
        <begin position="100"/>
        <end position="169"/>
    </location>
</feature>
<organism evidence="7 8">
    <name type="scientific">Macrostomum lignano</name>
    <dbReference type="NCBI Taxonomy" id="282301"/>
    <lineage>
        <taxon>Eukaryota</taxon>
        <taxon>Metazoa</taxon>
        <taxon>Spiralia</taxon>
        <taxon>Lophotrochozoa</taxon>
        <taxon>Platyhelminthes</taxon>
        <taxon>Rhabditophora</taxon>
        <taxon>Macrostomorpha</taxon>
        <taxon>Macrostomida</taxon>
        <taxon>Macrostomidae</taxon>
        <taxon>Macrostomum</taxon>
    </lineage>
</organism>
<dbReference type="GO" id="GO:0005634">
    <property type="term" value="C:nucleus"/>
    <property type="evidence" value="ECO:0007669"/>
    <property type="project" value="UniProtKB-SubCell"/>
</dbReference>
<evidence type="ECO:0000256" key="1">
    <source>
        <dbReference type="ARBA" id="ARBA00004123"/>
    </source>
</evidence>
<feature type="compositionally biased region" description="Gly residues" evidence="5">
    <location>
        <begin position="627"/>
        <end position="637"/>
    </location>
</feature>
<keyword evidence="4" id="KW-0694">RNA-binding</keyword>
<dbReference type="InterPro" id="IPR004087">
    <property type="entry name" value="KH_dom"/>
</dbReference>
<dbReference type="SMART" id="SM00322">
    <property type="entry name" value="KH"/>
    <property type="match status" value="4"/>
</dbReference>
<dbReference type="GO" id="GO:0003723">
    <property type="term" value="F:RNA binding"/>
    <property type="evidence" value="ECO:0007669"/>
    <property type="project" value="UniProtKB-UniRule"/>
</dbReference>
<proteinExistence type="predicted"/>
<feature type="domain" description="K Homology" evidence="6">
    <location>
        <begin position="334"/>
        <end position="392"/>
    </location>
</feature>